<gene>
    <name evidence="1" type="ORF">KSP40_PGU021697</name>
</gene>
<proteinExistence type="predicted"/>
<protein>
    <submittedName>
        <fullName evidence="1">Uncharacterized protein</fullName>
    </submittedName>
</protein>
<reference evidence="1 2" key="1">
    <citation type="journal article" date="2022" name="Nat. Plants">
        <title>Genomes of leafy and leafless Platanthera orchids illuminate the evolution of mycoheterotrophy.</title>
        <authorList>
            <person name="Li M.H."/>
            <person name="Liu K.W."/>
            <person name="Li Z."/>
            <person name="Lu H.C."/>
            <person name="Ye Q.L."/>
            <person name="Zhang D."/>
            <person name="Wang J.Y."/>
            <person name="Li Y.F."/>
            <person name="Zhong Z.M."/>
            <person name="Liu X."/>
            <person name="Yu X."/>
            <person name="Liu D.K."/>
            <person name="Tu X.D."/>
            <person name="Liu B."/>
            <person name="Hao Y."/>
            <person name="Liao X.Y."/>
            <person name="Jiang Y.T."/>
            <person name="Sun W.H."/>
            <person name="Chen J."/>
            <person name="Chen Y.Q."/>
            <person name="Ai Y."/>
            <person name="Zhai J.W."/>
            <person name="Wu S.S."/>
            <person name="Zhou Z."/>
            <person name="Hsiao Y.Y."/>
            <person name="Wu W.L."/>
            <person name="Chen Y.Y."/>
            <person name="Lin Y.F."/>
            <person name="Hsu J.L."/>
            <person name="Li C.Y."/>
            <person name="Wang Z.W."/>
            <person name="Zhao X."/>
            <person name="Zhong W.Y."/>
            <person name="Ma X.K."/>
            <person name="Ma L."/>
            <person name="Huang J."/>
            <person name="Chen G.Z."/>
            <person name="Huang M.Z."/>
            <person name="Huang L."/>
            <person name="Peng D.H."/>
            <person name="Luo Y.B."/>
            <person name="Zou S.Q."/>
            <person name="Chen S.P."/>
            <person name="Lan S."/>
            <person name="Tsai W.C."/>
            <person name="Van de Peer Y."/>
            <person name="Liu Z.J."/>
        </authorList>
    </citation>
    <scope>NUCLEOTIDE SEQUENCE [LARGE SCALE GENOMIC DNA]</scope>
    <source>
        <tissue evidence="1">Flower</tissue>
    </source>
</reference>
<comment type="caution">
    <text evidence="1">The sequence shown here is derived from an EMBL/GenBank/DDBJ whole genome shotgun (WGS) entry which is preliminary data.</text>
</comment>
<dbReference type="EMBL" id="JBBWWR010000003">
    <property type="protein sequence ID" value="KAK8969328.1"/>
    <property type="molecule type" value="Genomic_DNA"/>
</dbReference>
<evidence type="ECO:0000313" key="1">
    <source>
        <dbReference type="EMBL" id="KAK8969328.1"/>
    </source>
</evidence>
<sequence length="59" mass="6606">MPDGVLFNGLGPFLYNESIVPGGIVQETINAESDHLSFFLCSPCKTCQLYRQKILAYCY</sequence>
<keyword evidence="2" id="KW-1185">Reference proteome</keyword>
<evidence type="ECO:0000313" key="2">
    <source>
        <dbReference type="Proteomes" id="UP001412067"/>
    </source>
</evidence>
<name>A0ABR2MYM1_9ASPA</name>
<organism evidence="1 2">
    <name type="scientific">Platanthera guangdongensis</name>
    <dbReference type="NCBI Taxonomy" id="2320717"/>
    <lineage>
        <taxon>Eukaryota</taxon>
        <taxon>Viridiplantae</taxon>
        <taxon>Streptophyta</taxon>
        <taxon>Embryophyta</taxon>
        <taxon>Tracheophyta</taxon>
        <taxon>Spermatophyta</taxon>
        <taxon>Magnoliopsida</taxon>
        <taxon>Liliopsida</taxon>
        <taxon>Asparagales</taxon>
        <taxon>Orchidaceae</taxon>
        <taxon>Orchidoideae</taxon>
        <taxon>Orchideae</taxon>
        <taxon>Orchidinae</taxon>
        <taxon>Platanthera</taxon>
    </lineage>
</organism>
<accession>A0ABR2MYM1</accession>
<dbReference type="Proteomes" id="UP001412067">
    <property type="component" value="Unassembled WGS sequence"/>
</dbReference>